<evidence type="ECO:0000256" key="1">
    <source>
        <dbReference type="SAM" id="MobiDB-lite"/>
    </source>
</evidence>
<evidence type="ECO:0000313" key="3">
    <source>
        <dbReference type="Proteomes" id="UP000030746"/>
    </source>
</evidence>
<feature type="region of interest" description="Disordered" evidence="1">
    <location>
        <begin position="97"/>
        <end position="128"/>
    </location>
</feature>
<sequence>MAAVLPTFGNENDESRVIYQCRSDDNILYYHAMGSNYDKEDNEVLRRISRCSDLSLTQSQITDYAMGHSSLKRSRAVYHREANATSLITTSIKFATSSSGSATSYPSVFSSPPSEATSSASSPTVSSSTSGSLYLSLLDLESTNCSSIEYTPAKPKLSSTDHCFLDETPVFSPAALSLRVEDTNIVSNSTPIHKSVNDIKFVFPVGSPIPTPRSLVPKKFEFPSVPNSITELVVSGACESVEL</sequence>
<accession>V4B192</accession>
<proteinExistence type="predicted"/>
<dbReference type="EMBL" id="KB204087">
    <property type="protein sequence ID" value="ESO81969.1"/>
    <property type="molecule type" value="Genomic_DNA"/>
</dbReference>
<dbReference type="CTD" id="20243688"/>
<dbReference type="GeneID" id="20243688"/>
<gene>
    <name evidence="2" type="ORF">LOTGIDRAFT_176319</name>
</gene>
<name>V4B192_LOTGI</name>
<dbReference type="Proteomes" id="UP000030746">
    <property type="component" value="Unassembled WGS sequence"/>
</dbReference>
<protein>
    <submittedName>
        <fullName evidence="2">Uncharacterized protein</fullName>
    </submittedName>
</protein>
<organism evidence="2 3">
    <name type="scientific">Lottia gigantea</name>
    <name type="common">Giant owl limpet</name>
    <dbReference type="NCBI Taxonomy" id="225164"/>
    <lineage>
        <taxon>Eukaryota</taxon>
        <taxon>Metazoa</taxon>
        <taxon>Spiralia</taxon>
        <taxon>Lophotrochozoa</taxon>
        <taxon>Mollusca</taxon>
        <taxon>Gastropoda</taxon>
        <taxon>Patellogastropoda</taxon>
        <taxon>Lottioidea</taxon>
        <taxon>Lottiidae</taxon>
        <taxon>Lottia</taxon>
    </lineage>
</organism>
<dbReference type="HOGENOM" id="CLU_1143683_0_0_1"/>
<dbReference type="AlphaFoldDB" id="V4B192"/>
<keyword evidence="3" id="KW-1185">Reference proteome</keyword>
<evidence type="ECO:0000313" key="2">
    <source>
        <dbReference type="EMBL" id="ESO81969.1"/>
    </source>
</evidence>
<dbReference type="KEGG" id="lgi:LOTGIDRAFT_176319"/>
<dbReference type="RefSeq" id="XP_009067343.1">
    <property type="nucleotide sequence ID" value="XM_009069095.1"/>
</dbReference>
<reference evidence="2 3" key="1">
    <citation type="journal article" date="2013" name="Nature">
        <title>Insights into bilaterian evolution from three spiralian genomes.</title>
        <authorList>
            <person name="Simakov O."/>
            <person name="Marletaz F."/>
            <person name="Cho S.J."/>
            <person name="Edsinger-Gonzales E."/>
            <person name="Havlak P."/>
            <person name="Hellsten U."/>
            <person name="Kuo D.H."/>
            <person name="Larsson T."/>
            <person name="Lv J."/>
            <person name="Arendt D."/>
            <person name="Savage R."/>
            <person name="Osoegawa K."/>
            <person name="de Jong P."/>
            <person name="Grimwood J."/>
            <person name="Chapman J.A."/>
            <person name="Shapiro H."/>
            <person name="Aerts A."/>
            <person name="Otillar R.P."/>
            <person name="Terry A.Y."/>
            <person name="Boore J.L."/>
            <person name="Grigoriev I.V."/>
            <person name="Lindberg D.R."/>
            <person name="Seaver E.C."/>
            <person name="Weisblat D.A."/>
            <person name="Putnam N.H."/>
            <person name="Rokhsar D.S."/>
        </authorList>
    </citation>
    <scope>NUCLEOTIDE SEQUENCE [LARGE SCALE GENOMIC DNA]</scope>
</reference>